<proteinExistence type="predicted"/>
<dbReference type="Proteomes" id="UP000002382">
    <property type="component" value="Chromosome"/>
</dbReference>
<gene>
    <name evidence="7" type="ordered locus">Kole_0022</name>
</gene>
<name>C5CHB2_KOSOT</name>
<dbReference type="RefSeq" id="WP_012744539.1">
    <property type="nucleotide sequence ID" value="NC_012785.1"/>
</dbReference>
<sequence>MRKVSVLLLSFLIFSVIVMSGIVVKKIEITGNTILKDSEIRELLGIKLRTEIDRETLEASLGSLTDSGYFKNVDFSFDEASGLLSITVEEFPGADVEITFVGPKIADKDTLLASGVTIEDGKPLNPTRIIYEIPRSVEGLTETLKSLGYPEAFFDIEWDTEPDKKDIMRGNVEDHIKIIFKIKPYYLWDVEIEAPLSERALEELKNTAKLKTFKSYYEAPGIIRLFMKESSYVPKASDIASAVRSIFSTYYVNPEGSWGLEKVYRALAFAYSNALKTAREVELPEGVEGQAKIITLSFKPASYIARPMEVKTIFFTGNEHVSSLTLLNAVGIREGEVIDSEKIAKALQAIQEVYSKEGYPFTKQQVRIDENLGSLTFEITELKVGNINVEYVGEHKTRDYLIQDKIVLKKGEVLSLKDYQNTYAFLNSTGYFDSVVINPIPSDGETLDVKIVLDEKDKNGKIMGGGGWQDGLMLNLDVGFLNPFGYGQDISLKANVNFPVGGSKTTISTDETTGATITETSSPTYDLSFSYIVPKIFASNWDVGLSMKLRSTGKSTEEATETAPDTIEATITEEREYRIDLALAPTYNLSAAEKIRTSAGFEYINIYTETATELRTATSTEVATSQTANTFYGLYTSLSYSYSTRDDLLRPKNGTEFSARLYARGIFGNEPFAGVMFEFKKFIDLGPLPIAKGLGNPVLGFRARTDQLFPFNEYNKVFETYLLSPGTYLRVKNGGLVVGNDVYGVTAASLQLRVPLVEIRGSMPLDFVLFGDLVYYREGANIADLIGNKTIWDAGVSLEISLPMIGLFRVGWGWNSVYGESTDYSGTFFFGIGPVF</sequence>
<evidence type="ECO:0000256" key="3">
    <source>
        <dbReference type="ARBA" id="ARBA00022729"/>
    </source>
</evidence>
<dbReference type="InterPro" id="IPR000184">
    <property type="entry name" value="Bac_surfAg_D15"/>
</dbReference>
<evidence type="ECO:0000256" key="4">
    <source>
        <dbReference type="ARBA" id="ARBA00023136"/>
    </source>
</evidence>
<dbReference type="Gene3D" id="2.40.160.50">
    <property type="entry name" value="membrane protein fhac: a member of the omp85/tpsb transporter family"/>
    <property type="match status" value="1"/>
</dbReference>
<dbReference type="InterPro" id="IPR010827">
    <property type="entry name" value="BamA/TamA_POTRA"/>
</dbReference>
<dbReference type="PROSITE" id="PS51779">
    <property type="entry name" value="POTRA"/>
    <property type="match status" value="2"/>
</dbReference>
<evidence type="ECO:0000256" key="5">
    <source>
        <dbReference type="ARBA" id="ARBA00023237"/>
    </source>
</evidence>
<evidence type="ECO:0000313" key="7">
    <source>
        <dbReference type="EMBL" id="ACR78751.1"/>
    </source>
</evidence>
<organism evidence="7 8">
    <name type="scientific">Kosmotoga olearia (strain ATCC BAA-1733 / DSM 21960 / TBF 19.5.1)</name>
    <dbReference type="NCBI Taxonomy" id="521045"/>
    <lineage>
        <taxon>Bacteria</taxon>
        <taxon>Thermotogati</taxon>
        <taxon>Thermotogota</taxon>
        <taxon>Thermotogae</taxon>
        <taxon>Kosmotogales</taxon>
        <taxon>Kosmotogaceae</taxon>
        <taxon>Kosmotoga</taxon>
    </lineage>
</organism>
<dbReference type="InterPro" id="IPR039910">
    <property type="entry name" value="D15-like"/>
</dbReference>
<dbReference type="KEGG" id="kol:Kole_0022"/>
<dbReference type="HOGENOM" id="CLU_343828_0_0_0"/>
<feature type="domain" description="POTRA" evidence="6">
    <location>
        <begin position="308"/>
        <end position="382"/>
    </location>
</feature>
<dbReference type="eggNOG" id="COG4775">
    <property type="taxonomic scope" value="Bacteria"/>
</dbReference>
<dbReference type="Pfam" id="PF01103">
    <property type="entry name" value="Omp85"/>
    <property type="match status" value="1"/>
</dbReference>
<dbReference type="STRING" id="521045.Kole_0022"/>
<evidence type="ECO:0000313" key="8">
    <source>
        <dbReference type="Proteomes" id="UP000002382"/>
    </source>
</evidence>
<keyword evidence="3" id="KW-0732">Signal</keyword>
<comment type="subcellular location">
    <subcellularLocation>
        <location evidence="1">Membrane</location>
    </subcellularLocation>
</comment>
<dbReference type="Gene3D" id="3.10.20.310">
    <property type="entry name" value="membrane protein fhac"/>
    <property type="match status" value="3"/>
</dbReference>
<keyword evidence="4" id="KW-0472">Membrane</keyword>
<dbReference type="GO" id="GO:0019867">
    <property type="term" value="C:outer membrane"/>
    <property type="evidence" value="ECO:0007669"/>
    <property type="project" value="InterPro"/>
</dbReference>
<reference evidence="7 8" key="1">
    <citation type="submission" date="2009-06" db="EMBL/GenBank/DDBJ databases">
        <title>Complete sequence of Thermotogales bacterium TBF 19.5.1.</title>
        <authorList>
            <consortium name="US DOE Joint Genome Institute"/>
            <person name="Lucas S."/>
            <person name="Copeland A."/>
            <person name="Lapidus A."/>
            <person name="Glavina del Rio T."/>
            <person name="Tice H."/>
            <person name="Bruce D."/>
            <person name="Goodwin L."/>
            <person name="Pitluck S."/>
            <person name="Chertkov O."/>
            <person name="Brettin T."/>
            <person name="Detter J.C."/>
            <person name="Han C."/>
            <person name="Schmutz J."/>
            <person name="Larimer F."/>
            <person name="Land M."/>
            <person name="Hauser L."/>
            <person name="Kyrpides N."/>
            <person name="Ovchinnikova G."/>
            <person name="Noll K."/>
        </authorList>
    </citation>
    <scope>NUCLEOTIDE SEQUENCE [LARGE SCALE GENOMIC DNA]</scope>
    <source>
        <strain evidence="8">ATCC BAA-1733 / DSM 21960 / TBF 19.5.1</strain>
    </source>
</reference>
<dbReference type="EMBL" id="CP001634">
    <property type="protein sequence ID" value="ACR78751.1"/>
    <property type="molecule type" value="Genomic_DNA"/>
</dbReference>
<evidence type="ECO:0000256" key="1">
    <source>
        <dbReference type="ARBA" id="ARBA00004370"/>
    </source>
</evidence>
<dbReference type="Pfam" id="PF07244">
    <property type="entry name" value="POTRA"/>
    <property type="match status" value="3"/>
</dbReference>
<dbReference type="PANTHER" id="PTHR12815">
    <property type="entry name" value="SORTING AND ASSEMBLY MACHINERY SAMM50 PROTEIN FAMILY MEMBER"/>
    <property type="match status" value="1"/>
</dbReference>
<protein>
    <submittedName>
        <fullName evidence="7">Surface antigen variable number repeat protein</fullName>
    </submittedName>
</protein>
<dbReference type="AlphaFoldDB" id="C5CHB2"/>
<keyword evidence="8" id="KW-1185">Reference proteome</keyword>
<evidence type="ECO:0000259" key="6">
    <source>
        <dbReference type="PROSITE" id="PS51779"/>
    </source>
</evidence>
<dbReference type="PANTHER" id="PTHR12815:SF47">
    <property type="entry name" value="TRANSLOCATION AND ASSEMBLY MODULE SUBUNIT TAMA"/>
    <property type="match status" value="1"/>
</dbReference>
<reference evidence="7 8" key="2">
    <citation type="journal article" date="2011" name="J. Bacteriol.">
        <title>Genome Sequence of Kosmotoga olearia Strain TBF 19.5.1, a Thermophilic Bacterium with a Wide Growth Temperature Range, Isolated from the Troll B Oil Platform in the North Sea.</title>
        <authorList>
            <person name="Swithers K.S."/>
            <person name="Dipippo J.L."/>
            <person name="Bruce D.C."/>
            <person name="Detter C."/>
            <person name="Tapia R."/>
            <person name="Han S."/>
            <person name="Goodwin L.A."/>
            <person name="Han J."/>
            <person name="Woyke T."/>
            <person name="Pitluck S."/>
            <person name="Pennacchio L."/>
            <person name="Nolan M."/>
            <person name="Mikhailova N."/>
            <person name="Land M.L."/>
            <person name="Nesbo C.L."/>
            <person name="Gogarten J.P."/>
            <person name="Noll K.M."/>
        </authorList>
    </citation>
    <scope>NUCLEOTIDE SEQUENCE [LARGE SCALE GENOMIC DNA]</scope>
    <source>
        <strain evidence="8">ATCC BAA-1733 / DSM 21960 / TBF 19.5.1</strain>
    </source>
</reference>
<dbReference type="OrthoDB" id="38950at2"/>
<feature type="domain" description="POTRA" evidence="6">
    <location>
        <begin position="22"/>
        <end position="91"/>
    </location>
</feature>
<accession>C5CHB2</accession>
<dbReference type="InterPro" id="IPR034746">
    <property type="entry name" value="POTRA"/>
</dbReference>
<keyword evidence="2" id="KW-0812">Transmembrane</keyword>
<evidence type="ECO:0000256" key="2">
    <source>
        <dbReference type="ARBA" id="ARBA00022692"/>
    </source>
</evidence>
<keyword evidence="5" id="KW-0998">Cell outer membrane</keyword>